<evidence type="ECO:0000313" key="8">
    <source>
        <dbReference type="Proteomes" id="UP000050865"/>
    </source>
</evidence>
<feature type="domain" description="Heparinase II/III-like C-terminal" evidence="5">
    <location>
        <begin position="375"/>
        <end position="578"/>
    </location>
</feature>
<dbReference type="InterPro" id="IPR012480">
    <property type="entry name" value="Hepar_II_III_C"/>
</dbReference>
<dbReference type="Gene3D" id="2.70.98.70">
    <property type="match status" value="1"/>
</dbReference>
<evidence type="ECO:0000313" key="7">
    <source>
        <dbReference type="EMBL" id="KRN25219.1"/>
    </source>
</evidence>
<evidence type="ECO:0000256" key="3">
    <source>
        <dbReference type="ARBA" id="ARBA00022764"/>
    </source>
</evidence>
<dbReference type="Pfam" id="PF16889">
    <property type="entry name" value="Hepar_II_III_N"/>
    <property type="match status" value="1"/>
</dbReference>
<dbReference type="Gene3D" id="1.50.10.100">
    <property type="entry name" value="Chondroitin AC/alginate lyase"/>
    <property type="match status" value="1"/>
</dbReference>
<proteinExistence type="predicted"/>
<sequence length="679" mass="76633">MCKASEILGWRQLNSPCGLVGAILFAGGKMIDINALKTRLNQIAAARTFDPEKDLDKNAKQAIIQNAERLLNNIFLFNKPWDMERCKTPYQINPLDYEAIRNDDPEWCFMLNRMDWLSDLIIAARITGRKEFNQAALHFIQAWIAQHPSLKPQNSTRTLDTGIRLVNIVDALVYLNQDENLSDDALASIATSLISQTTYLRTQYIPKYKTSNWGSIQTCALLTVLPVLESDFAAQPLFKWAETELKEQLQLQILDDGMQWEQSLMYHVQVLNALLRAIATQEWWHRDVTEFKAIALKMTQALKMTLPPTGMLELFGDTDRILANDVFDCAAVILNQPRLAGYTETSLSPETLYWLGSAGTKAFQQRPEDVPTALTFNGEDSGNYAIRSSWAKDADFLFFNAGPLGSGHGHSDNNHFSLYVHGEPLLVDSGRYTYREDQPLRTELKAMPAHNSVMVDQFTPCAPDSSWDYTQYGTPLKPYVRHRPPYHYLEGTLLGSDPLSVWTRKIVSIPGAIWLITDEVHAAGTHELTQFFHLDPSVNLAQTRNGAVLNNQWQLANFGDLTVATAPFSPRYNELESHQVLTYRTPFTNQISQTTLIAPKTATISSIPILQNLDRPLPAAEGSAWQIQVTPTERYSVAIMHRELFRGKKVYSLDRVPFHAQSIVVHRINDAATAVRLKV</sequence>
<gene>
    <name evidence="7" type="ORF">FC75_GL000899</name>
</gene>
<evidence type="ECO:0000259" key="5">
    <source>
        <dbReference type="Pfam" id="PF07940"/>
    </source>
</evidence>
<comment type="caution">
    <text evidence="7">The sequence shown here is derived from an EMBL/GenBank/DDBJ whole genome shotgun (WGS) entry which is preliminary data.</text>
</comment>
<evidence type="ECO:0000256" key="1">
    <source>
        <dbReference type="ARBA" id="ARBA00004418"/>
    </source>
</evidence>
<accession>A0A0R2FA73</accession>
<feature type="domain" description="Heparin-sulfate lyase N-terminal" evidence="6">
    <location>
        <begin position="60"/>
        <end position="286"/>
    </location>
</feature>
<protein>
    <submittedName>
        <fullName evidence="7">Heparinase II III-like protein</fullName>
    </submittedName>
</protein>
<keyword evidence="2" id="KW-0732">Signal</keyword>
<dbReference type="PATRIC" id="fig|1423730.4.peg.949"/>
<dbReference type="GO" id="GO:0016829">
    <property type="term" value="F:lyase activity"/>
    <property type="evidence" value="ECO:0007669"/>
    <property type="project" value="UniProtKB-KW"/>
</dbReference>
<dbReference type="InterPro" id="IPR031680">
    <property type="entry name" value="Hepar_II_III_N"/>
</dbReference>
<dbReference type="GO" id="GO:0042597">
    <property type="term" value="C:periplasmic space"/>
    <property type="evidence" value="ECO:0007669"/>
    <property type="project" value="UniProtKB-SubCell"/>
</dbReference>
<dbReference type="SUPFAM" id="SSF48230">
    <property type="entry name" value="Chondroitin AC/alginate lyase"/>
    <property type="match status" value="1"/>
</dbReference>
<dbReference type="AlphaFoldDB" id="A0A0R2FA73"/>
<name>A0A0R2FA73_9LACO</name>
<organism evidence="7 8">
    <name type="scientific">Lacticaseibacillus camelliae DSM 22697 = JCM 13995</name>
    <dbReference type="NCBI Taxonomy" id="1423730"/>
    <lineage>
        <taxon>Bacteria</taxon>
        <taxon>Bacillati</taxon>
        <taxon>Bacillota</taxon>
        <taxon>Bacilli</taxon>
        <taxon>Lactobacillales</taxon>
        <taxon>Lactobacillaceae</taxon>
        <taxon>Lacticaseibacillus</taxon>
    </lineage>
</organism>
<keyword evidence="4" id="KW-0456">Lyase</keyword>
<dbReference type="Pfam" id="PF07940">
    <property type="entry name" value="Hepar_II_III_C"/>
    <property type="match status" value="1"/>
</dbReference>
<dbReference type="PANTHER" id="PTHR39210">
    <property type="entry name" value="HEPARIN-SULFATE LYASE"/>
    <property type="match status" value="1"/>
</dbReference>
<dbReference type="Proteomes" id="UP000050865">
    <property type="component" value="Unassembled WGS sequence"/>
</dbReference>
<dbReference type="PANTHER" id="PTHR39210:SF1">
    <property type="entry name" value="HEPARIN-SULFATE LYASE"/>
    <property type="match status" value="1"/>
</dbReference>
<dbReference type="STRING" id="1423730.FC75_GL000899"/>
<dbReference type="InterPro" id="IPR008929">
    <property type="entry name" value="Chondroitin_lyas"/>
</dbReference>
<reference evidence="7 8" key="1">
    <citation type="journal article" date="2015" name="Genome Announc.">
        <title>Expanding the biotechnology potential of lactobacilli through comparative genomics of 213 strains and associated genera.</title>
        <authorList>
            <person name="Sun Z."/>
            <person name="Harris H.M."/>
            <person name="McCann A."/>
            <person name="Guo C."/>
            <person name="Argimon S."/>
            <person name="Zhang W."/>
            <person name="Yang X."/>
            <person name="Jeffery I.B."/>
            <person name="Cooney J.C."/>
            <person name="Kagawa T.F."/>
            <person name="Liu W."/>
            <person name="Song Y."/>
            <person name="Salvetti E."/>
            <person name="Wrobel A."/>
            <person name="Rasinkangas P."/>
            <person name="Parkhill J."/>
            <person name="Rea M.C."/>
            <person name="O'Sullivan O."/>
            <person name="Ritari J."/>
            <person name="Douillard F.P."/>
            <person name="Paul Ross R."/>
            <person name="Yang R."/>
            <person name="Briner A.E."/>
            <person name="Felis G.E."/>
            <person name="de Vos W.M."/>
            <person name="Barrangou R."/>
            <person name="Klaenhammer T.R."/>
            <person name="Caufield P.W."/>
            <person name="Cui Y."/>
            <person name="Zhang H."/>
            <person name="O'Toole P.W."/>
        </authorList>
    </citation>
    <scope>NUCLEOTIDE SEQUENCE [LARGE SCALE GENOMIC DNA]</scope>
    <source>
        <strain evidence="7 8">DSM 22697</strain>
    </source>
</reference>
<dbReference type="EMBL" id="AYZJ01000017">
    <property type="protein sequence ID" value="KRN25219.1"/>
    <property type="molecule type" value="Genomic_DNA"/>
</dbReference>
<comment type="subcellular location">
    <subcellularLocation>
        <location evidence="1">Periplasm</location>
    </subcellularLocation>
</comment>
<evidence type="ECO:0000256" key="4">
    <source>
        <dbReference type="ARBA" id="ARBA00023239"/>
    </source>
</evidence>
<evidence type="ECO:0000259" key="6">
    <source>
        <dbReference type="Pfam" id="PF16889"/>
    </source>
</evidence>
<evidence type="ECO:0000256" key="2">
    <source>
        <dbReference type="ARBA" id="ARBA00022729"/>
    </source>
</evidence>
<keyword evidence="3" id="KW-0574">Periplasm</keyword>
<keyword evidence="8" id="KW-1185">Reference proteome</keyword>